<dbReference type="Proteomes" id="UP000886785">
    <property type="component" value="Unassembled WGS sequence"/>
</dbReference>
<reference evidence="3" key="2">
    <citation type="journal article" date="2021" name="PeerJ">
        <title>Extensive microbial diversity within the chicken gut microbiome revealed by metagenomics and culture.</title>
        <authorList>
            <person name="Gilroy R."/>
            <person name="Ravi A."/>
            <person name="Getino M."/>
            <person name="Pursley I."/>
            <person name="Horton D.L."/>
            <person name="Alikhan N.F."/>
            <person name="Baker D."/>
            <person name="Gharbi K."/>
            <person name="Hall N."/>
            <person name="Watson M."/>
            <person name="Adriaenssens E.M."/>
            <person name="Foster-Nyarko E."/>
            <person name="Jarju S."/>
            <person name="Secka A."/>
            <person name="Antonio M."/>
            <person name="Oren A."/>
            <person name="Chaudhuri R.R."/>
            <person name="La Ragione R."/>
            <person name="Hildebrand F."/>
            <person name="Pallen M.J."/>
        </authorList>
    </citation>
    <scope>NUCLEOTIDE SEQUENCE</scope>
    <source>
        <strain evidence="3">ChiSjej1B19-7085</strain>
    </source>
</reference>
<dbReference type="NCBIfam" id="TIGR00762">
    <property type="entry name" value="DegV"/>
    <property type="match status" value="1"/>
</dbReference>
<proteinExistence type="predicted"/>
<dbReference type="PROSITE" id="PS51482">
    <property type="entry name" value="DEGV"/>
    <property type="match status" value="1"/>
</dbReference>
<dbReference type="EMBL" id="DVHF01000141">
    <property type="protein sequence ID" value="HIR58185.1"/>
    <property type="molecule type" value="Genomic_DNA"/>
</dbReference>
<evidence type="ECO:0000313" key="3">
    <source>
        <dbReference type="EMBL" id="HIR58185.1"/>
    </source>
</evidence>
<dbReference type="PANTHER" id="PTHR33434">
    <property type="entry name" value="DEGV DOMAIN-CONTAINING PROTEIN DR_1986-RELATED"/>
    <property type="match status" value="1"/>
</dbReference>
<sequence>MEPYIIITDSAVDLSAEMAQELDLMIIPLTFTMAGKDYRNYLDEREMSTKEFYRRIRAGETATTAQINTMEFTEVFTPVLQSGTDILYIAFSSGLSGTYNAACLAAQELREKFPDRKIFVVDSRAASMGQGLLVYHTVRQKRSGYPIEEAARWVEEHRDSLCHWFTVDDLNHLKRGGRISSAAALFGTMLGIKPVLHVDDDGHLIPVEKVRGRRASLDALLSHMEQTITTPEEQVIFISHGDSLQDAQYVAEQCRSRFGVQDVILHEIGPVIGAHSGPGTIALFFLGTRK</sequence>
<name>A0A9D1DSB0_9FIRM</name>
<dbReference type="PANTHER" id="PTHR33434:SF3">
    <property type="entry name" value="DEGV DOMAIN-CONTAINING PROTEIN YITS"/>
    <property type="match status" value="1"/>
</dbReference>
<keyword evidence="2" id="KW-0446">Lipid-binding</keyword>
<dbReference type="AlphaFoldDB" id="A0A9D1DSB0"/>
<dbReference type="SUPFAM" id="SSF82549">
    <property type="entry name" value="DAK1/DegV-like"/>
    <property type="match status" value="1"/>
</dbReference>
<gene>
    <name evidence="3" type="ORF">IAA54_11020</name>
</gene>
<dbReference type="InterPro" id="IPR050270">
    <property type="entry name" value="DegV_domain_contain"/>
</dbReference>
<protein>
    <submittedName>
        <fullName evidence="3">DegV family protein</fullName>
    </submittedName>
</protein>
<organism evidence="3 4">
    <name type="scientific">Candidatus Gallacutalibacter pullicola</name>
    <dbReference type="NCBI Taxonomy" id="2840830"/>
    <lineage>
        <taxon>Bacteria</taxon>
        <taxon>Bacillati</taxon>
        <taxon>Bacillota</taxon>
        <taxon>Clostridia</taxon>
        <taxon>Eubacteriales</taxon>
        <taxon>Candidatus Gallacutalibacter</taxon>
    </lineage>
</organism>
<dbReference type="Gene3D" id="3.30.1180.10">
    <property type="match status" value="1"/>
</dbReference>
<accession>A0A9D1DSB0</accession>
<evidence type="ECO:0000256" key="2">
    <source>
        <dbReference type="ARBA" id="ARBA00023121"/>
    </source>
</evidence>
<comment type="function">
    <text evidence="1">May bind long-chain fatty acids, such as palmitate, and may play a role in lipid transport or fatty acid metabolism.</text>
</comment>
<dbReference type="InterPro" id="IPR043168">
    <property type="entry name" value="DegV_C"/>
</dbReference>
<dbReference type="InterPro" id="IPR003797">
    <property type="entry name" value="DegV"/>
</dbReference>
<dbReference type="Pfam" id="PF02645">
    <property type="entry name" value="DegV"/>
    <property type="match status" value="1"/>
</dbReference>
<dbReference type="GO" id="GO:0008289">
    <property type="term" value="F:lipid binding"/>
    <property type="evidence" value="ECO:0007669"/>
    <property type="project" value="UniProtKB-KW"/>
</dbReference>
<evidence type="ECO:0000313" key="4">
    <source>
        <dbReference type="Proteomes" id="UP000886785"/>
    </source>
</evidence>
<reference evidence="3" key="1">
    <citation type="submission" date="2020-10" db="EMBL/GenBank/DDBJ databases">
        <authorList>
            <person name="Gilroy R."/>
        </authorList>
    </citation>
    <scope>NUCLEOTIDE SEQUENCE</scope>
    <source>
        <strain evidence="3">ChiSjej1B19-7085</strain>
    </source>
</reference>
<comment type="caution">
    <text evidence="3">The sequence shown here is derived from an EMBL/GenBank/DDBJ whole genome shotgun (WGS) entry which is preliminary data.</text>
</comment>
<dbReference type="Gene3D" id="3.40.50.10170">
    <property type="match status" value="1"/>
</dbReference>
<evidence type="ECO:0000256" key="1">
    <source>
        <dbReference type="ARBA" id="ARBA00003238"/>
    </source>
</evidence>